<evidence type="ECO:0000256" key="2">
    <source>
        <dbReference type="ARBA" id="ARBA00022727"/>
    </source>
</evidence>
<dbReference type="Pfam" id="PF14572">
    <property type="entry name" value="Pribosyl_synth"/>
    <property type="match status" value="1"/>
</dbReference>
<dbReference type="InterPro" id="IPR029099">
    <property type="entry name" value="Pribosyltran_N"/>
</dbReference>
<dbReference type="CDD" id="cd06223">
    <property type="entry name" value="PRTases_typeI"/>
    <property type="match status" value="1"/>
</dbReference>
<dbReference type="GO" id="GO:0000287">
    <property type="term" value="F:magnesium ion binding"/>
    <property type="evidence" value="ECO:0007669"/>
    <property type="project" value="InterPro"/>
</dbReference>
<dbReference type="Pfam" id="PF13793">
    <property type="entry name" value="Pribosyltran_N"/>
    <property type="match status" value="1"/>
</dbReference>
<evidence type="ECO:0000256" key="1">
    <source>
        <dbReference type="ARBA" id="ARBA00006478"/>
    </source>
</evidence>
<dbReference type="PhylomeDB" id="A0A0G4HPE7"/>
<feature type="domain" description="Ribose-phosphate pyrophosphokinase N-terminal" evidence="3">
    <location>
        <begin position="28"/>
        <end position="148"/>
    </location>
</feature>
<proteinExistence type="inferred from homology"/>
<reference evidence="4" key="1">
    <citation type="submission" date="2014-11" db="EMBL/GenBank/DDBJ databases">
        <authorList>
            <person name="Otto D Thomas"/>
            <person name="Naeem Raeece"/>
        </authorList>
    </citation>
    <scope>NUCLEOTIDE SEQUENCE</scope>
</reference>
<organism evidence="4">
    <name type="scientific">Chromera velia CCMP2878</name>
    <dbReference type="NCBI Taxonomy" id="1169474"/>
    <lineage>
        <taxon>Eukaryota</taxon>
        <taxon>Sar</taxon>
        <taxon>Alveolata</taxon>
        <taxon>Colpodellida</taxon>
        <taxon>Chromeraceae</taxon>
        <taxon>Chromera</taxon>
    </lineage>
</organism>
<keyword evidence="2" id="KW-0545">Nucleotide biosynthesis</keyword>
<dbReference type="VEuPathDB" id="CryptoDB:Cvel_7738"/>
<dbReference type="GO" id="GO:0002189">
    <property type="term" value="C:ribose phosphate diphosphokinase complex"/>
    <property type="evidence" value="ECO:0007669"/>
    <property type="project" value="TreeGrafter"/>
</dbReference>
<gene>
    <name evidence="4" type="ORF">Cvel_7738</name>
</gene>
<dbReference type="GO" id="GO:0006015">
    <property type="term" value="P:5-phosphoribose 1-diphosphate biosynthetic process"/>
    <property type="evidence" value="ECO:0007669"/>
    <property type="project" value="TreeGrafter"/>
</dbReference>
<evidence type="ECO:0000259" key="3">
    <source>
        <dbReference type="Pfam" id="PF13793"/>
    </source>
</evidence>
<protein>
    <recommendedName>
        <fullName evidence="3">Ribose-phosphate pyrophosphokinase N-terminal domain-containing protein</fullName>
    </recommendedName>
</protein>
<dbReference type="PANTHER" id="PTHR10210">
    <property type="entry name" value="RIBOSE-PHOSPHATE DIPHOSPHOKINASE FAMILY MEMBER"/>
    <property type="match status" value="1"/>
</dbReference>
<evidence type="ECO:0000313" key="4">
    <source>
        <dbReference type="EMBL" id="CEM46026.1"/>
    </source>
</evidence>
<dbReference type="GO" id="GO:0006164">
    <property type="term" value="P:purine nucleotide biosynthetic process"/>
    <property type="evidence" value="ECO:0007669"/>
    <property type="project" value="TreeGrafter"/>
</dbReference>
<name>A0A0G4HPE7_9ALVE</name>
<comment type="similarity">
    <text evidence="1">Belongs to the ribose-phosphate pyrophosphokinase family.</text>
</comment>
<accession>A0A0G4HPE7</accession>
<sequence>MTLNPAQGLTSPQMSSDSLMRISKTKPMVLFHCPEFSDLAAEIVKRDPETFLLGKITWDKFEDGFPNFTIHRWSTDLRNRHVVFLASFLLEKAATSIFDQISVIWSFPRSSAKSLTVILPYFPTGTMERVESEGQIATAKTMARLLSTTPFCRGSGPAQVAIMDIHALQERFYFADTVLPIFLTAIPMFIEAIQDIDLEGPVAIAFPDDGARKRFGKQFKELASSKKNVMPGDEPCEIIVCTKVREGNKRVVKIHEGDAQGKHVFIVDDLIKTGGTILQCKKVLEEAGAAAVGAFATHGVFPEESWRKFQNAGFSHVFLTNSCPQIAKEVEGKEPFKVLSIADALLDFLKNESSTKFFCTERK</sequence>
<dbReference type="InterPro" id="IPR005946">
    <property type="entry name" value="Rib-P_diPkinase"/>
</dbReference>
<dbReference type="Gene3D" id="3.40.50.2020">
    <property type="match status" value="2"/>
</dbReference>
<dbReference type="SMART" id="SM01400">
    <property type="entry name" value="Pribosyltran_N"/>
    <property type="match status" value="1"/>
</dbReference>
<dbReference type="GO" id="GO:0005737">
    <property type="term" value="C:cytoplasm"/>
    <property type="evidence" value="ECO:0007669"/>
    <property type="project" value="TreeGrafter"/>
</dbReference>
<dbReference type="SUPFAM" id="SSF53271">
    <property type="entry name" value="PRTase-like"/>
    <property type="match status" value="2"/>
</dbReference>
<dbReference type="NCBIfam" id="TIGR01251">
    <property type="entry name" value="ribP_PPkin"/>
    <property type="match status" value="1"/>
</dbReference>
<dbReference type="EMBL" id="CDMZ01003345">
    <property type="protein sequence ID" value="CEM46026.1"/>
    <property type="molecule type" value="Genomic_DNA"/>
</dbReference>
<dbReference type="InterPro" id="IPR029057">
    <property type="entry name" value="PRTase-like"/>
</dbReference>
<dbReference type="InterPro" id="IPR000836">
    <property type="entry name" value="PRTase_dom"/>
</dbReference>
<dbReference type="PANTHER" id="PTHR10210:SF45">
    <property type="entry name" value="RIBOSE-PHOSPHATE PYROPHOSPHOKINASE 3, CHLOROPLASTIC"/>
    <property type="match status" value="1"/>
</dbReference>
<dbReference type="AlphaFoldDB" id="A0A0G4HPE7"/>